<dbReference type="PROSITE" id="PS51465">
    <property type="entry name" value="KAZAL_2"/>
    <property type="match status" value="1"/>
</dbReference>
<dbReference type="RefSeq" id="XP_013408358.1">
    <property type="nucleotide sequence ID" value="XM_013552904.1"/>
</dbReference>
<feature type="domain" description="Kazal-like" evidence="2">
    <location>
        <begin position="1"/>
        <end position="61"/>
    </location>
</feature>
<evidence type="ECO:0000256" key="1">
    <source>
        <dbReference type="SAM" id="MobiDB-lite"/>
    </source>
</evidence>
<dbReference type="Gene3D" id="3.30.60.30">
    <property type="match status" value="2"/>
</dbReference>
<name>A0A1S3JDF5_LINAN</name>
<evidence type="ECO:0000313" key="4">
    <source>
        <dbReference type="RefSeq" id="XP_013408358.1"/>
    </source>
</evidence>
<dbReference type="AlphaFoldDB" id="A0A1S3JDF5"/>
<dbReference type="Pfam" id="PF07648">
    <property type="entry name" value="Kazal_2"/>
    <property type="match status" value="2"/>
</dbReference>
<organism evidence="3 4">
    <name type="scientific">Lingula anatina</name>
    <name type="common">Brachiopod</name>
    <name type="synonym">Lingula unguis</name>
    <dbReference type="NCBI Taxonomy" id="7574"/>
    <lineage>
        <taxon>Eukaryota</taxon>
        <taxon>Metazoa</taxon>
        <taxon>Spiralia</taxon>
        <taxon>Lophotrochozoa</taxon>
        <taxon>Brachiopoda</taxon>
        <taxon>Linguliformea</taxon>
        <taxon>Lingulata</taxon>
        <taxon>Lingulida</taxon>
        <taxon>Linguloidea</taxon>
        <taxon>Lingulidae</taxon>
        <taxon>Lingula</taxon>
    </lineage>
</organism>
<feature type="region of interest" description="Disordered" evidence="1">
    <location>
        <begin position="75"/>
        <end position="131"/>
    </location>
</feature>
<protein>
    <submittedName>
        <fullName evidence="4">Mucin-2-like</fullName>
    </submittedName>
</protein>
<dbReference type="OrthoDB" id="126772at2759"/>
<evidence type="ECO:0000313" key="3">
    <source>
        <dbReference type="Proteomes" id="UP000085678"/>
    </source>
</evidence>
<feature type="compositionally biased region" description="Polar residues" evidence="1">
    <location>
        <begin position="75"/>
        <end position="99"/>
    </location>
</feature>
<gene>
    <name evidence="4" type="primary">LOC106172268</name>
</gene>
<accession>A0A1S3JDF5</accession>
<dbReference type="SMART" id="SM00280">
    <property type="entry name" value="KAZAL"/>
    <property type="match status" value="2"/>
</dbReference>
<dbReference type="SUPFAM" id="SSF100895">
    <property type="entry name" value="Kazal-type serine protease inhibitors"/>
    <property type="match status" value="2"/>
</dbReference>
<dbReference type="InParanoid" id="A0A1S3JDF5"/>
<dbReference type="Proteomes" id="UP000085678">
    <property type="component" value="Unplaced"/>
</dbReference>
<keyword evidence="3" id="KW-1185">Reference proteome</keyword>
<proteinExistence type="predicted"/>
<dbReference type="KEGG" id="lak:106172268"/>
<dbReference type="GeneID" id="106172268"/>
<reference evidence="4" key="1">
    <citation type="submission" date="2025-08" db="UniProtKB">
        <authorList>
            <consortium name="RefSeq"/>
        </authorList>
    </citation>
    <scope>IDENTIFICATION</scope>
    <source>
        <tissue evidence="4">Gonads</tissue>
    </source>
</reference>
<feature type="compositionally biased region" description="Low complexity" evidence="1">
    <location>
        <begin position="100"/>
        <end position="131"/>
    </location>
</feature>
<sequence>LSSLVKCQDSNCIKVCLEEYIPVCGSDLRTYGSACELENAHCFFKHQGQTIFSLGPGECSKYTTLPTTTNEKITQKPATEKSTTTPKQITIKPSTTTNNKPISTTYPIPSTTTSKSTTTTTTPKPITTTTITPKPTTTPYIRCPKVQCAPGAQSVCANNGKKYACKALLDYENCITHSRATVWNCGCWETKCGLFNRPVCGNDGKTYACRQQMVYFNCRYGSRVYYTRLGACPTAKPGPTTPKSTSNQLSEVEKACVDIKNGNCQTTSYVCVAPDWRTYNECEYLKAKCHNGDGTPIWWHGGRCITNVGNLIG</sequence>
<feature type="non-terminal residue" evidence="4">
    <location>
        <position position="1"/>
    </location>
</feature>
<dbReference type="InterPro" id="IPR036058">
    <property type="entry name" value="Kazal_dom_sf"/>
</dbReference>
<evidence type="ECO:0000259" key="2">
    <source>
        <dbReference type="PROSITE" id="PS51465"/>
    </source>
</evidence>
<dbReference type="InterPro" id="IPR002350">
    <property type="entry name" value="Kazal_dom"/>
</dbReference>
<dbReference type="CDD" id="cd00104">
    <property type="entry name" value="KAZAL_FS"/>
    <property type="match status" value="1"/>
</dbReference>
<dbReference type="STRING" id="7574.A0A1S3JDF5"/>